<dbReference type="GO" id="GO:0016491">
    <property type="term" value="F:oxidoreductase activity"/>
    <property type="evidence" value="ECO:0007669"/>
    <property type="project" value="TreeGrafter"/>
</dbReference>
<dbReference type="SUPFAM" id="SSF48371">
    <property type="entry name" value="ARM repeat"/>
    <property type="match status" value="1"/>
</dbReference>
<accession>A0A8A3S2N9</accession>
<dbReference type="EMBL" id="CP036172">
    <property type="protein sequence ID" value="QSZ66352.1"/>
    <property type="molecule type" value="Genomic_DNA"/>
</dbReference>
<dbReference type="PANTHER" id="PTHR12697">
    <property type="entry name" value="PBS LYASE HEAT-LIKE PROTEIN"/>
    <property type="match status" value="1"/>
</dbReference>
<dbReference type="InterPro" id="IPR011989">
    <property type="entry name" value="ARM-like"/>
</dbReference>
<evidence type="ECO:0000313" key="1">
    <source>
        <dbReference type="EMBL" id="QSZ66352.1"/>
    </source>
</evidence>
<dbReference type="Gene3D" id="1.25.10.10">
    <property type="entry name" value="Leucine-rich Repeat Variant"/>
    <property type="match status" value="1"/>
</dbReference>
<sequence>MAPPPVDQYGRTTSSLHLAILLFVKHHEPLAWPGKRYMAWPRSQRHMDRTIRAFEKESWDWREEFTDPGDDAGASLIEKLSDDDIAVRWKAAWALGHLGDPRAVDPLIASLDFAAPVVMGEGVFTLNMAAAWALGKLKDSRAVEPLVRGLSSACSDYVWVAAWALGEIGDRRAIGPLQKARERDEFECVWQGDASWSGRVIDPAEKVVLASITERTFHAPETPVEKALEKLGEKGDFT</sequence>
<dbReference type="AlphaFoldDB" id="A0A8A3S2N9"/>
<protein>
    <recommendedName>
        <fullName evidence="3">HEAT repeat domain-containing protein</fullName>
    </recommendedName>
</protein>
<evidence type="ECO:0008006" key="3">
    <source>
        <dbReference type="Google" id="ProtNLM"/>
    </source>
</evidence>
<dbReference type="KEGG" id="maqe:RJ40_01980"/>
<dbReference type="Proteomes" id="UP001042704">
    <property type="component" value="Chromosome"/>
</dbReference>
<dbReference type="InterPro" id="IPR004155">
    <property type="entry name" value="PBS_lyase_HEAT"/>
</dbReference>
<reference evidence="1" key="1">
    <citation type="journal article" date="2001" name="Int. J. Syst. Evol. Microbiol.">
        <title>Methanofollis aquaemaris sp. nov., a methanogen isolated from an aquaculture fish pond.</title>
        <authorList>
            <person name="Lai M.C."/>
            <person name="Chen S.C."/>
        </authorList>
    </citation>
    <scope>NUCLEOTIDE SEQUENCE</scope>
    <source>
        <strain evidence="1">N2F9704</strain>
    </source>
</reference>
<dbReference type="PANTHER" id="PTHR12697:SF5">
    <property type="entry name" value="DEOXYHYPUSINE HYDROXYLASE"/>
    <property type="match status" value="1"/>
</dbReference>
<reference evidence="1" key="2">
    <citation type="submission" date="2019-02" db="EMBL/GenBank/DDBJ databases">
        <authorList>
            <person name="Chen S.-C."/>
            <person name="Chien H.-H."/>
            <person name="Lai M.-C."/>
        </authorList>
    </citation>
    <scope>NUCLEOTIDE SEQUENCE</scope>
    <source>
        <strain evidence="1">N2F9704</strain>
    </source>
</reference>
<keyword evidence="2" id="KW-1185">Reference proteome</keyword>
<dbReference type="InterPro" id="IPR016024">
    <property type="entry name" value="ARM-type_fold"/>
</dbReference>
<dbReference type="SMART" id="SM00567">
    <property type="entry name" value="EZ_HEAT"/>
    <property type="match status" value="3"/>
</dbReference>
<name>A0A8A3S2N9_9EURY</name>
<dbReference type="Pfam" id="PF13646">
    <property type="entry name" value="HEAT_2"/>
    <property type="match status" value="2"/>
</dbReference>
<proteinExistence type="predicted"/>
<evidence type="ECO:0000313" key="2">
    <source>
        <dbReference type="Proteomes" id="UP001042704"/>
    </source>
</evidence>
<gene>
    <name evidence="1" type="ORF">RJ40_01980</name>
</gene>
<organism evidence="1 2">
    <name type="scientific">Methanofollis aquaemaris</name>
    <dbReference type="NCBI Taxonomy" id="126734"/>
    <lineage>
        <taxon>Archaea</taxon>
        <taxon>Methanobacteriati</taxon>
        <taxon>Methanobacteriota</taxon>
        <taxon>Stenosarchaea group</taxon>
        <taxon>Methanomicrobia</taxon>
        <taxon>Methanomicrobiales</taxon>
        <taxon>Methanomicrobiaceae</taxon>
        <taxon>Methanofollis</taxon>
    </lineage>
</organism>